<keyword evidence="3" id="KW-0430">Lectin</keyword>
<dbReference type="SMART" id="SM00458">
    <property type="entry name" value="RICIN"/>
    <property type="match status" value="1"/>
</dbReference>
<dbReference type="Pfam" id="PF14200">
    <property type="entry name" value="RicinB_lectin_2"/>
    <property type="match status" value="1"/>
</dbReference>
<name>A0A1W2FWS8_KIBAR</name>
<dbReference type="GO" id="GO:0030246">
    <property type="term" value="F:carbohydrate binding"/>
    <property type="evidence" value="ECO:0007669"/>
    <property type="project" value="UniProtKB-KW"/>
</dbReference>
<dbReference type="CDD" id="cd00161">
    <property type="entry name" value="beta-trefoil_Ricin-like"/>
    <property type="match status" value="1"/>
</dbReference>
<dbReference type="RefSeq" id="WP_160097257.1">
    <property type="nucleotide sequence ID" value="NZ_FWXV01000014.1"/>
</dbReference>
<sequence>MNRMITRAGLAVGIAAALLLAVVSPASAATFGVWSLQSHKCMDVPNGSTSNNTPIIQWTCHGGANQQWDFNWTGNGYQVVNRNSGKCLDVRNGSTADVVDLIQYTCTGASNQLWDTRLYASNYYQLVAKHSNKCADVENGRTHDGANIIQYTCTGTNNQLWLLLS</sequence>
<dbReference type="OrthoDB" id="5381276at2"/>
<reference evidence="3 4" key="1">
    <citation type="submission" date="2017-04" db="EMBL/GenBank/DDBJ databases">
        <authorList>
            <person name="Afonso C.L."/>
            <person name="Miller P.J."/>
            <person name="Scott M.A."/>
            <person name="Spackman E."/>
            <person name="Goraichik I."/>
            <person name="Dimitrov K.M."/>
            <person name="Suarez D.L."/>
            <person name="Swayne D.E."/>
        </authorList>
    </citation>
    <scope>NUCLEOTIDE SEQUENCE [LARGE SCALE GENOMIC DNA]</scope>
    <source>
        <strain evidence="3 4">DSM 43828</strain>
    </source>
</reference>
<dbReference type="EMBL" id="FWXV01000014">
    <property type="protein sequence ID" value="SMD26323.1"/>
    <property type="molecule type" value="Genomic_DNA"/>
</dbReference>
<evidence type="ECO:0000256" key="1">
    <source>
        <dbReference type="SAM" id="SignalP"/>
    </source>
</evidence>
<dbReference type="AlphaFoldDB" id="A0A1W2FWS8"/>
<feature type="signal peptide" evidence="1">
    <location>
        <begin position="1"/>
        <end position="28"/>
    </location>
</feature>
<keyword evidence="4" id="KW-1185">Reference proteome</keyword>
<dbReference type="Gene3D" id="2.80.10.50">
    <property type="match status" value="3"/>
</dbReference>
<evidence type="ECO:0000259" key="2">
    <source>
        <dbReference type="SMART" id="SM00458"/>
    </source>
</evidence>
<feature type="domain" description="Ricin B lectin" evidence="2">
    <location>
        <begin position="31"/>
        <end position="164"/>
    </location>
</feature>
<dbReference type="SUPFAM" id="SSF50370">
    <property type="entry name" value="Ricin B-like lectins"/>
    <property type="match status" value="1"/>
</dbReference>
<dbReference type="Proteomes" id="UP000192674">
    <property type="component" value="Unassembled WGS sequence"/>
</dbReference>
<proteinExistence type="predicted"/>
<keyword evidence="1" id="KW-0732">Signal</keyword>
<protein>
    <submittedName>
        <fullName evidence="3">Ricin-type beta-trefoil lectin domain-containing protein</fullName>
    </submittedName>
</protein>
<organism evidence="3 4">
    <name type="scientific">Kibdelosporangium aridum</name>
    <dbReference type="NCBI Taxonomy" id="2030"/>
    <lineage>
        <taxon>Bacteria</taxon>
        <taxon>Bacillati</taxon>
        <taxon>Actinomycetota</taxon>
        <taxon>Actinomycetes</taxon>
        <taxon>Pseudonocardiales</taxon>
        <taxon>Pseudonocardiaceae</taxon>
        <taxon>Kibdelosporangium</taxon>
    </lineage>
</organism>
<dbReference type="PROSITE" id="PS50231">
    <property type="entry name" value="RICIN_B_LECTIN"/>
    <property type="match status" value="1"/>
</dbReference>
<evidence type="ECO:0000313" key="4">
    <source>
        <dbReference type="Proteomes" id="UP000192674"/>
    </source>
</evidence>
<dbReference type="InterPro" id="IPR035992">
    <property type="entry name" value="Ricin_B-like_lectins"/>
</dbReference>
<feature type="chain" id="PRO_5012732374" evidence="1">
    <location>
        <begin position="29"/>
        <end position="165"/>
    </location>
</feature>
<gene>
    <name evidence="3" type="ORF">SAMN05661093_09906</name>
</gene>
<dbReference type="InterPro" id="IPR000772">
    <property type="entry name" value="Ricin_B_lectin"/>
</dbReference>
<accession>A0A1W2FWS8</accession>
<evidence type="ECO:0000313" key="3">
    <source>
        <dbReference type="EMBL" id="SMD26323.1"/>
    </source>
</evidence>